<keyword evidence="7" id="KW-1185">Reference proteome</keyword>
<dbReference type="SMART" id="SM00100">
    <property type="entry name" value="cNMP"/>
    <property type="match status" value="1"/>
</dbReference>
<dbReference type="AlphaFoldDB" id="A0A2V1IMF5"/>
<reference evidence="7" key="1">
    <citation type="submission" date="2018-02" db="EMBL/GenBank/DDBJ databases">
        <authorList>
            <person name="Clavel T."/>
            <person name="Strowig T."/>
        </authorList>
    </citation>
    <scope>NUCLEOTIDE SEQUENCE [LARGE SCALE GENOMIC DNA]</scope>
    <source>
        <strain evidence="7">DSM 103720</strain>
    </source>
</reference>
<dbReference type="GO" id="GO:0003677">
    <property type="term" value="F:DNA binding"/>
    <property type="evidence" value="ECO:0007669"/>
    <property type="project" value="UniProtKB-KW"/>
</dbReference>
<keyword evidence="3" id="KW-0804">Transcription</keyword>
<dbReference type="CDD" id="cd00038">
    <property type="entry name" value="CAP_ED"/>
    <property type="match status" value="1"/>
</dbReference>
<keyword evidence="2" id="KW-0238">DNA-binding</keyword>
<keyword evidence="1" id="KW-0805">Transcription regulation</keyword>
<evidence type="ECO:0000256" key="3">
    <source>
        <dbReference type="ARBA" id="ARBA00023163"/>
    </source>
</evidence>
<dbReference type="PROSITE" id="PS50042">
    <property type="entry name" value="CNMP_BINDING_3"/>
    <property type="match status" value="1"/>
</dbReference>
<dbReference type="Gene3D" id="2.60.120.10">
    <property type="entry name" value="Jelly Rolls"/>
    <property type="match status" value="1"/>
</dbReference>
<protein>
    <submittedName>
        <fullName evidence="6">Crp/Fnr family transcriptional regulator</fullName>
    </submittedName>
</protein>
<dbReference type="GO" id="GO:0003700">
    <property type="term" value="F:DNA-binding transcription factor activity"/>
    <property type="evidence" value="ECO:0007669"/>
    <property type="project" value="TreeGrafter"/>
</dbReference>
<dbReference type="EMBL" id="PUEC01000003">
    <property type="protein sequence ID" value="PWB03962.1"/>
    <property type="molecule type" value="Genomic_DNA"/>
</dbReference>
<dbReference type="Pfam" id="PF13545">
    <property type="entry name" value="HTH_Crp_2"/>
    <property type="match status" value="1"/>
</dbReference>
<dbReference type="InterPro" id="IPR014710">
    <property type="entry name" value="RmlC-like_jellyroll"/>
</dbReference>
<evidence type="ECO:0000259" key="4">
    <source>
        <dbReference type="PROSITE" id="PS50042"/>
    </source>
</evidence>
<comment type="caution">
    <text evidence="6">The sequence shown here is derived from an EMBL/GenBank/DDBJ whole genome shotgun (WGS) entry which is preliminary data.</text>
</comment>
<dbReference type="PANTHER" id="PTHR24567:SF74">
    <property type="entry name" value="HTH-TYPE TRANSCRIPTIONAL REGULATOR ARCR"/>
    <property type="match status" value="1"/>
</dbReference>
<evidence type="ECO:0000256" key="1">
    <source>
        <dbReference type="ARBA" id="ARBA00023015"/>
    </source>
</evidence>
<dbReference type="SMART" id="SM00419">
    <property type="entry name" value="HTH_CRP"/>
    <property type="match status" value="1"/>
</dbReference>
<dbReference type="InterPro" id="IPR000595">
    <property type="entry name" value="cNMP-bd_dom"/>
</dbReference>
<name>A0A2V1IMF5_9BACT</name>
<dbReference type="InterPro" id="IPR050397">
    <property type="entry name" value="Env_Response_Regulators"/>
</dbReference>
<dbReference type="InterPro" id="IPR012318">
    <property type="entry name" value="HTH_CRP"/>
</dbReference>
<dbReference type="Gene3D" id="1.10.10.10">
    <property type="entry name" value="Winged helix-like DNA-binding domain superfamily/Winged helix DNA-binding domain"/>
    <property type="match status" value="1"/>
</dbReference>
<dbReference type="InterPro" id="IPR036388">
    <property type="entry name" value="WH-like_DNA-bd_sf"/>
</dbReference>
<evidence type="ECO:0000313" key="7">
    <source>
        <dbReference type="Proteomes" id="UP000244905"/>
    </source>
</evidence>
<dbReference type="PANTHER" id="PTHR24567">
    <property type="entry name" value="CRP FAMILY TRANSCRIPTIONAL REGULATORY PROTEIN"/>
    <property type="match status" value="1"/>
</dbReference>
<feature type="domain" description="HTH crp-type" evidence="5">
    <location>
        <begin position="151"/>
        <end position="224"/>
    </location>
</feature>
<dbReference type="Proteomes" id="UP000244905">
    <property type="component" value="Unassembled WGS sequence"/>
</dbReference>
<proteinExistence type="predicted"/>
<dbReference type="GeneID" id="82525148"/>
<dbReference type="PROSITE" id="PS51063">
    <property type="entry name" value="HTH_CRP_2"/>
    <property type="match status" value="1"/>
</dbReference>
<accession>A0A2V1IMF5</accession>
<evidence type="ECO:0000256" key="2">
    <source>
        <dbReference type="ARBA" id="ARBA00023125"/>
    </source>
</evidence>
<evidence type="ECO:0000259" key="5">
    <source>
        <dbReference type="PROSITE" id="PS51063"/>
    </source>
</evidence>
<dbReference type="SUPFAM" id="SSF51206">
    <property type="entry name" value="cAMP-binding domain-like"/>
    <property type="match status" value="1"/>
</dbReference>
<dbReference type="InterPro" id="IPR018490">
    <property type="entry name" value="cNMP-bd_dom_sf"/>
</dbReference>
<feature type="domain" description="Cyclic nucleotide-binding" evidence="4">
    <location>
        <begin position="17"/>
        <end position="137"/>
    </location>
</feature>
<organism evidence="6 7">
    <name type="scientific">Duncaniella muris</name>
    <dbReference type="NCBI Taxonomy" id="2094150"/>
    <lineage>
        <taxon>Bacteria</taxon>
        <taxon>Pseudomonadati</taxon>
        <taxon>Bacteroidota</taxon>
        <taxon>Bacteroidia</taxon>
        <taxon>Bacteroidales</taxon>
        <taxon>Muribaculaceae</taxon>
        <taxon>Duncaniella</taxon>
    </lineage>
</organism>
<evidence type="ECO:0000313" key="6">
    <source>
        <dbReference type="EMBL" id="PWB03962.1"/>
    </source>
</evidence>
<dbReference type="RefSeq" id="WP_107031306.1">
    <property type="nucleotide sequence ID" value="NZ_CAJSYL010000045.1"/>
</dbReference>
<dbReference type="GO" id="GO:0005829">
    <property type="term" value="C:cytosol"/>
    <property type="evidence" value="ECO:0007669"/>
    <property type="project" value="TreeGrafter"/>
</dbReference>
<dbReference type="InterPro" id="IPR036390">
    <property type="entry name" value="WH_DNA-bd_sf"/>
</dbReference>
<gene>
    <name evidence="6" type="ORF">C5O23_02135</name>
</gene>
<dbReference type="Pfam" id="PF00027">
    <property type="entry name" value="cNMP_binding"/>
    <property type="match status" value="1"/>
</dbReference>
<sequence>MVKSTIEKILTEELAEIWALLTNEEKRKLIDNFTIHNYKKNQIIYAEKEDPEYLWALIDGKVKKYKDGVGGRVQILRLVNPGQYFGYRAFFAGEPYVSSAATIEPSTLGTLPMSLVEEMISKNNRLAMFFIHELSRNLGNSDTKIVNLTQKHIRGRLAEALIVLLDTYGYEEDNNMTLKIYMAREDLANLSNMTTSNAIRTLSNFVTEKIIVVDGRKIKILNEPMLRKISKFG</sequence>
<dbReference type="SUPFAM" id="SSF46785">
    <property type="entry name" value="Winged helix' DNA-binding domain"/>
    <property type="match status" value="1"/>
</dbReference>